<feature type="region of interest" description="Disordered" evidence="4">
    <location>
        <begin position="11"/>
        <end position="44"/>
    </location>
</feature>
<feature type="compositionally biased region" description="Pro residues" evidence="4">
    <location>
        <begin position="30"/>
        <end position="39"/>
    </location>
</feature>
<dbReference type="Proteomes" id="UP000294257">
    <property type="component" value="Unassembled WGS sequence"/>
</dbReference>
<evidence type="ECO:0000259" key="5">
    <source>
        <dbReference type="Pfam" id="PF00561"/>
    </source>
</evidence>
<name>A0A4Q7L5P5_9PSEU</name>
<organism evidence="6 7">
    <name type="scientific">Herbihabitans rhizosphaerae</name>
    <dbReference type="NCBI Taxonomy" id="1872711"/>
    <lineage>
        <taxon>Bacteria</taxon>
        <taxon>Bacillati</taxon>
        <taxon>Actinomycetota</taxon>
        <taxon>Actinomycetes</taxon>
        <taxon>Pseudonocardiales</taxon>
        <taxon>Pseudonocardiaceae</taxon>
        <taxon>Herbihabitans</taxon>
    </lineage>
</organism>
<proteinExistence type="inferred from homology"/>
<dbReference type="GO" id="GO:0016787">
    <property type="term" value="F:hydrolase activity"/>
    <property type="evidence" value="ECO:0007669"/>
    <property type="project" value="UniProtKB-KW"/>
</dbReference>
<dbReference type="Pfam" id="PF00561">
    <property type="entry name" value="Abhydrolase_1"/>
    <property type="match status" value="1"/>
</dbReference>
<evidence type="ECO:0000256" key="3">
    <source>
        <dbReference type="ARBA" id="ARBA00022801"/>
    </source>
</evidence>
<feature type="compositionally biased region" description="Low complexity" evidence="4">
    <location>
        <begin position="14"/>
        <end position="29"/>
    </location>
</feature>
<dbReference type="AlphaFoldDB" id="A0A4Q7L5P5"/>
<dbReference type="Gene3D" id="3.40.50.1820">
    <property type="entry name" value="alpha/beta hydrolase"/>
    <property type="match status" value="1"/>
</dbReference>
<evidence type="ECO:0000313" key="7">
    <source>
        <dbReference type="Proteomes" id="UP000294257"/>
    </source>
</evidence>
<dbReference type="EMBL" id="SGWQ01000001">
    <property type="protein sequence ID" value="RZS44140.1"/>
    <property type="molecule type" value="Genomic_DNA"/>
</dbReference>
<dbReference type="InterPro" id="IPR000073">
    <property type="entry name" value="AB_hydrolase_1"/>
</dbReference>
<gene>
    <name evidence="6" type="ORF">EV193_10114</name>
</gene>
<dbReference type="InterPro" id="IPR051601">
    <property type="entry name" value="Serine_prot/Carboxylest_S33"/>
</dbReference>
<sequence>MCVLLAAAGCTGDAPASQPSTSTPSSPAAPAAPPPPPPVGEANPALTPFYRQALVWGPCTSYGHDKAERDTLSKPDVDCAKLRVPLDYAKPEGRVAEIALLRRKATEPARRVGALVVNPGGPGSAGTSMAYGMGGLAGKSPLIARFDVVGFDPRGVGASTPAVKCATDVERDADRLLPAPTLAQEDVERYERRNAELAARCGERAGMDVLANVGTRDVARDLDVLRAALGEPKLTFLGTSYGTHLGSVYAEAYPDKVRAMVLDGAVDPTTDPVDRLGLQLVGFRKAFDAFTQWCAAQRACVFKRSKAAPTDQIQELVNKLRAKPMTVGKRKLSGTDVTLAVIKGLYAKSRWEDLNAGLLRGFAGNGEILLWLTDQYQARREDGSYASLFDVYHAVRCVDRPAIKDKADLARRYAEISRQVGVDFLDDDEPLVPALDRCAFWPAPPTGTPHLPKVAGLPQVLVISSTGDPATPHENGVKLAGALNAVLLTVESPDHGSFLDGNPCVDDAGAAYLIDLRLPPPNTRCR</sequence>
<feature type="domain" description="AB hydrolase-1" evidence="5">
    <location>
        <begin position="114"/>
        <end position="494"/>
    </location>
</feature>
<comment type="similarity">
    <text evidence="1">Belongs to the peptidase S33 family.</text>
</comment>
<accession>A0A4Q7L5P5</accession>
<dbReference type="RefSeq" id="WP_130341869.1">
    <property type="nucleotide sequence ID" value="NZ_SGWQ01000001.1"/>
</dbReference>
<keyword evidence="2" id="KW-0732">Signal</keyword>
<dbReference type="PANTHER" id="PTHR43248">
    <property type="entry name" value="2-SUCCINYL-6-HYDROXY-2,4-CYCLOHEXADIENE-1-CARBOXYLATE SYNTHASE"/>
    <property type="match status" value="1"/>
</dbReference>
<reference evidence="6 7" key="1">
    <citation type="submission" date="2019-02" db="EMBL/GenBank/DDBJ databases">
        <title>Genomic Encyclopedia of Type Strains, Phase IV (KMG-IV): sequencing the most valuable type-strain genomes for metagenomic binning, comparative biology and taxonomic classification.</title>
        <authorList>
            <person name="Goeker M."/>
        </authorList>
    </citation>
    <scope>NUCLEOTIDE SEQUENCE [LARGE SCALE GENOMIC DNA]</scope>
    <source>
        <strain evidence="6 7">DSM 101727</strain>
    </source>
</reference>
<comment type="caution">
    <text evidence="6">The sequence shown here is derived from an EMBL/GenBank/DDBJ whole genome shotgun (WGS) entry which is preliminary data.</text>
</comment>
<evidence type="ECO:0000256" key="4">
    <source>
        <dbReference type="SAM" id="MobiDB-lite"/>
    </source>
</evidence>
<evidence type="ECO:0000256" key="2">
    <source>
        <dbReference type="ARBA" id="ARBA00022729"/>
    </source>
</evidence>
<keyword evidence="3 6" id="KW-0378">Hydrolase</keyword>
<evidence type="ECO:0000313" key="6">
    <source>
        <dbReference type="EMBL" id="RZS44140.1"/>
    </source>
</evidence>
<dbReference type="PANTHER" id="PTHR43248:SF29">
    <property type="entry name" value="TRIPEPTIDYL AMINOPEPTIDASE"/>
    <property type="match status" value="1"/>
</dbReference>
<dbReference type="InterPro" id="IPR029058">
    <property type="entry name" value="AB_hydrolase_fold"/>
</dbReference>
<keyword evidence="7" id="KW-1185">Reference proteome</keyword>
<dbReference type="SUPFAM" id="SSF53474">
    <property type="entry name" value="alpha/beta-Hydrolases"/>
    <property type="match status" value="1"/>
</dbReference>
<protein>
    <submittedName>
        <fullName evidence="6">Alpha/beta hydrolase family protein</fullName>
    </submittedName>
</protein>
<evidence type="ECO:0000256" key="1">
    <source>
        <dbReference type="ARBA" id="ARBA00010088"/>
    </source>
</evidence>
<dbReference type="OrthoDB" id="3252468at2"/>